<dbReference type="InterPro" id="IPR002645">
    <property type="entry name" value="STAS_dom"/>
</dbReference>
<dbReference type="CDD" id="cd07043">
    <property type="entry name" value="STAS_anti-anti-sigma_factors"/>
    <property type="match status" value="1"/>
</dbReference>
<proteinExistence type="predicted"/>
<dbReference type="SUPFAM" id="SSF52091">
    <property type="entry name" value="SpoIIaa-like"/>
    <property type="match status" value="1"/>
</dbReference>
<evidence type="ECO:0000313" key="2">
    <source>
        <dbReference type="EMBL" id="GAK50792.1"/>
    </source>
</evidence>
<dbReference type="AlphaFoldDB" id="A0A0S6VTD1"/>
<dbReference type="HOGENOM" id="CLU_115403_9_3_0"/>
<dbReference type="PROSITE" id="PS50801">
    <property type="entry name" value="STAS"/>
    <property type="match status" value="1"/>
</dbReference>
<gene>
    <name evidence="2" type="ORF">U14_02033</name>
</gene>
<dbReference type="Gene3D" id="3.30.750.24">
    <property type="entry name" value="STAS domain"/>
    <property type="match status" value="1"/>
</dbReference>
<dbReference type="Pfam" id="PF01740">
    <property type="entry name" value="STAS"/>
    <property type="match status" value="1"/>
</dbReference>
<dbReference type="Proteomes" id="UP000030700">
    <property type="component" value="Unassembled WGS sequence"/>
</dbReference>
<protein>
    <recommendedName>
        <fullName evidence="1">STAS domain-containing protein</fullName>
    </recommendedName>
</protein>
<evidence type="ECO:0000313" key="3">
    <source>
        <dbReference type="Proteomes" id="UP000030700"/>
    </source>
</evidence>
<dbReference type="EMBL" id="DF820456">
    <property type="protein sequence ID" value="GAK50792.1"/>
    <property type="molecule type" value="Genomic_DNA"/>
</dbReference>
<keyword evidence="3" id="KW-1185">Reference proteome</keyword>
<sequence>MSHNFLIRKIGAKEDIAHIIVPAALDSQTAYDLLDRIKRLSQTGMSKYIINLEDAQYISSTGIEILFRLQREYGEQYGTVLVTNIPEKIIGIFEKVGAMILLEIAETLEKAVERLTA</sequence>
<evidence type="ECO:0000259" key="1">
    <source>
        <dbReference type="PROSITE" id="PS50801"/>
    </source>
</evidence>
<reference evidence="2" key="1">
    <citation type="journal article" date="2015" name="PeerJ">
        <title>First genomic representation of candidate bacterial phylum KSB3 points to enhanced environmental sensing as a trigger of wastewater bulking.</title>
        <authorList>
            <person name="Sekiguchi Y."/>
            <person name="Ohashi A."/>
            <person name="Parks D.H."/>
            <person name="Yamauchi T."/>
            <person name="Tyson G.W."/>
            <person name="Hugenholtz P."/>
        </authorList>
    </citation>
    <scope>NUCLEOTIDE SEQUENCE [LARGE SCALE GENOMIC DNA]</scope>
</reference>
<dbReference type="InterPro" id="IPR036513">
    <property type="entry name" value="STAS_dom_sf"/>
</dbReference>
<dbReference type="GO" id="GO:0043856">
    <property type="term" value="F:anti-sigma factor antagonist activity"/>
    <property type="evidence" value="ECO:0007669"/>
    <property type="project" value="TreeGrafter"/>
</dbReference>
<dbReference type="PANTHER" id="PTHR33495">
    <property type="entry name" value="ANTI-SIGMA FACTOR ANTAGONIST TM_1081-RELATED-RELATED"/>
    <property type="match status" value="1"/>
</dbReference>
<accession>A0A0S6VTD1</accession>
<dbReference type="STRING" id="1499966.U14_02033"/>
<organism evidence="2">
    <name type="scientific">Candidatus Moduliflexus flocculans</name>
    <dbReference type="NCBI Taxonomy" id="1499966"/>
    <lineage>
        <taxon>Bacteria</taxon>
        <taxon>Candidatus Moduliflexota</taxon>
        <taxon>Candidatus Moduliflexia</taxon>
        <taxon>Candidatus Moduliflexales</taxon>
        <taxon>Candidatus Moduliflexaceae</taxon>
    </lineage>
</organism>
<feature type="domain" description="STAS" evidence="1">
    <location>
        <begin position="6"/>
        <end position="115"/>
    </location>
</feature>
<name>A0A0S6VTD1_9BACT</name>